<dbReference type="AlphaFoldDB" id="A0A422QUP8"/>
<evidence type="ECO:0008006" key="4">
    <source>
        <dbReference type="Google" id="ProtNLM"/>
    </source>
</evidence>
<dbReference type="RefSeq" id="WP_106692263.1">
    <property type="nucleotide sequence ID" value="NZ_PXNQ02000010.1"/>
</dbReference>
<name>A0A422QUP8_9RHOB</name>
<evidence type="ECO:0000256" key="1">
    <source>
        <dbReference type="SAM" id="Phobius"/>
    </source>
</evidence>
<comment type="caution">
    <text evidence="2">The sequence shown here is derived from an EMBL/GenBank/DDBJ whole genome shotgun (WGS) entry which is preliminary data.</text>
</comment>
<organism evidence="2 3">
    <name type="scientific">Paracoccus methylarcula</name>
    <dbReference type="NCBI Taxonomy" id="72022"/>
    <lineage>
        <taxon>Bacteria</taxon>
        <taxon>Pseudomonadati</taxon>
        <taxon>Pseudomonadota</taxon>
        <taxon>Alphaproteobacteria</taxon>
        <taxon>Rhodobacterales</taxon>
        <taxon>Paracoccaceae</taxon>
        <taxon>Paracoccus</taxon>
    </lineage>
</organism>
<keyword evidence="1" id="KW-0812">Transmembrane</keyword>
<keyword evidence="1" id="KW-1133">Transmembrane helix</keyword>
<reference evidence="2" key="1">
    <citation type="submission" date="2018-05" db="EMBL/GenBank/DDBJ databases">
        <title>Reclassification of Methylarcula marina and Methylarcula terricola as Paracoccus methylarcula sp.nov., comb.nov. and Paracoccus terricola comb.nov.</title>
        <authorList>
            <person name="Shmareva M.N."/>
            <person name="Doronina N.V."/>
            <person name="Vasilenko O.V."/>
            <person name="Tarlachkov S.V."/>
            <person name="Trotsenko Y.A."/>
        </authorList>
    </citation>
    <scope>NUCLEOTIDE SEQUENCE [LARGE SCALE GENOMIC DNA]</scope>
    <source>
        <strain evidence="2">VKM B-2159</strain>
    </source>
</reference>
<evidence type="ECO:0000313" key="2">
    <source>
        <dbReference type="EMBL" id="RNF33532.1"/>
    </source>
</evidence>
<evidence type="ECO:0000313" key="3">
    <source>
        <dbReference type="Proteomes" id="UP000238137"/>
    </source>
</evidence>
<dbReference type="EMBL" id="PXNQ02000010">
    <property type="protein sequence ID" value="RNF33532.1"/>
    <property type="molecule type" value="Genomic_DNA"/>
</dbReference>
<keyword evidence="3" id="KW-1185">Reference proteome</keyword>
<sequence>MQRIAIAEGAADVALVLGALEAHGFSPIATDRHSGLTLSNWSQAVGGVKIFVPAEKADEAATLLAGLGMPRWRAPGLWVILAFAIAWLMASVPPPGMGNYLTRRPGMDNPAMGDP</sequence>
<keyword evidence="1" id="KW-0472">Membrane</keyword>
<gene>
    <name evidence="2" type="ORF">A7A09_015550</name>
</gene>
<feature type="transmembrane region" description="Helical" evidence="1">
    <location>
        <begin position="72"/>
        <end position="90"/>
    </location>
</feature>
<dbReference type="OrthoDB" id="9838742at2"/>
<protein>
    <recommendedName>
        <fullName evidence="4">DUF2007 domain-containing protein</fullName>
    </recommendedName>
</protein>
<dbReference type="Proteomes" id="UP000238137">
    <property type="component" value="Unassembled WGS sequence"/>
</dbReference>
<proteinExistence type="predicted"/>
<accession>A0A422QUP8</accession>